<feature type="transmembrane region" description="Helical" evidence="1">
    <location>
        <begin position="186"/>
        <end position="209"/>
    </location>
</feature>
<sequence>MLKYMKNDSKFNDDTSMETSDYGSLNLEQQLDSSIAFLSAIAVALPVFIQAPWVRLAPFSASCFTVVLLIGGILLECEGPTRWREKGVLLVGFSGSWLGGCLFWRWYRLHPVWHLPLEGFAMPLAIAGINSRWQLASFFYLASLAGTAITDAIILIMSLMNLWPIILSASAEAAPTLLQKAARAIFHPPTLLLMLLTAAGLTCLSKVLWRKQSHPGWRVAASALATTLVVDSLFLATALVSPQLSGLI</sequence>
<keyword evidence="1" id="KW-1133">Transmembrane helix</keyword>
<protein>
    <recommendedName>
        <fullName evidence="3">DUF3120 domain-containing protein</fullName>
    </recommendedName>
</protein>
<dbReference type="EMBL" id="CP000815">
    <property type="protein sequence ID" value="ACB42725.1"/>
    <property type="molecule type" value="Genomic_DNA"/>
</dbReference>
<reference evidence="2" key="1">
    <citation type="submission" date="2007-08" db="EMBL/GenBank/DDBJ databases">
        <authorList>
            <person name="Gloeckner G."/>
            <person name="Nowack E."/>
            <person name="Melkonian M."/>
        </authorList>
    </citation>
    <scope>NUCLEOTIDE SEQUENCE</scope>
</reference>
<feature type="transmembrane region" description="Helical" evidence="1">
    <location>
        <begin position="221"/>
        <end position="240"/>
    </location>
</feature>
<accession>B1X456</accession>
<proteinExistence type="predicted"/>
<evidence type="ECO:0008006" key="3">
    <source>
        <dbReference type="Google" id="ProtNLM"/>
    </source>
</evidence>
<evidence type="ECO:0000313" key="2">
    <source>
        <dbReference type="EMBL" id="ACB42725.1"/>
    </source>
</evidence>
<dbReference type="InterPro" id="IPR021468">
    <property type="entry name" value="DUF3120"/>
</dbReference>
<keyword evidence="1" id="KW-0812">Transmembrane</keyword>
<dbReference type="Pfam" id="PF11318">
    <property type="entry name" value="DUF3120"/>
    <property type="match status" value="1"/>
</dbReference>
<feature type="transmembrane region" description="Helical" evidence="1">
    <location>
        <begin position="59"/>
        <end position="75"/>
    </location>
</feature>
<keyword evidence="1" id="KW-0472">Membrane</keyword>
<dbReference type="AlphaFoldDB" id="B1X456"/>
<gene>
    <name evidence="2" type="ordered locus">PCC_0283</name>
</gene>
<feature type="transmembrane region" description="Helical" evidence="1">
    <location>
        <begin position="138"/>
        <end position="166"/>
    </location>
</feature>
<reference evidence="2" key="2">
    <citation type="journal article" date="2008" name="Curr. Biol.">
        <title>Chromatophore genome sequence of Paulinella sheds light on acquisition of photosynthesis by eukaryotes.</title>
        <authorList>
            <person name="Nowack E.C.M."/>
            <person name="Melkonian M."/>
            <person name="Gloeckner G."/>
        </authorList>
    </citation>
    <scope>NUCLEOTIDE SEQUENCE [LARGE SCALE GENOMIC DNA]</scope>
</reference>
<name>B1X456_PAUCH</name>
<feature type="transmembrane region" description="Helical" evidence="1">
    <location>
        <begin position="87"/>
        <end position="107"/>
    </location>
</feature>
<keyword evidence="2" id="KW-0934">Plastid</keyword>
<feature type="transmembrane region" description="Helical" evidence="1">
    <location>
        <begin position="35"/>
        <end position="53"/>
    </location>
</feature>
<dbReference type="RefSeq" id="YP_002048935.1">
    <property type="nucleotide sequence ID" value="NC_011087.1"/>
</dbReference>
<evidence type="ECO:0000256" key="1">
    <source>
        <dbReference type="SAM" id="Phobius"/>
    </source>
</evidence>
<geneLocation type="organellar chromatophore" evidence="2"/>
<feature type="transmembrane region" description="Helical" evidence="1">
    <location>
        <begin position="113"/>
        <end position="131"/>
    </location>
</feature>
<dbReference type="GeneID" id="6481551"/>
<organism evidence="2">
    <name type="scientific">Paulinella chromatophora</name>
    <dbReference type="NCBI Taxonomy" id="39717"/>
    <lineage>
        <taxon>Eukaryota</taxon>
        <taxon>Sar</taxon>
        <taxon>Rhizaria</taxon>
        <taxon>Cercozoa</taxon>
        <taxon>Imbricatea</taxon>
        <taxon>Silicofilosea</taxon>
        <taxon>Euglyphida</taxon>
        <taxon>Paulinellidae</taxon>
        <taxon>Paulinella</taxon>
    </lineage>
</organism>